<dbReference type="STRING" id="993070.AS031_12135"/>
<dbReference type="EMBL" id="LNQM01000004">
    <property type="protein sequence ID" value="KSU76106.1"/>
    <property type="molecule type" value="Genomic_DNA"/>
</dbReference>
<evidence type="ECO:0000313" key="2">
    <source>
        <dbReference type="Proteomes" id="UP000053199"/>
    </source>
</evidence>
<reference evidence="1 2" key="1">
    <citation type="journal article" date="2014" name="Arch. Microbiol.">
        <title>Arthrobacter enclensis sp. nov., isolated from sediment sample.</title>
        <authorList>
            <person name="Dastager S.G."/>
            <person name="Liu Q."/>
            <person name="Tang S.K."/>
            <person name="Krishnamurthi S."/>
            <person name="Lee J.C."/>
            <person name="Li W.J."/>
        </authorList>
    </citation>
    <scope>NUCLEOTIDE SEQUENCE [LARGE SCALE GENOMIC DNA]</scope>
    <source>
        <strain evidence="1 2">NIO-1008</strain>
    </source>
</reference>
<keyword evidence="2" id="KW-1185">Reference proteome</keyword>
<protein>
    <submittedName>
        <fullName evidence="1">Uncharacterized protein</fullName>
    </submittedName>
</protein>
<dbReference type="RefSeq" id="WP_058268398.1">
    <property type="nucleotide sequence ID" value="NZ_FMAZ01000004.1"/>
</dbReference>
<organism evidence="1 2">
    <name type="scientific">Pseudarthrobacter enclensis</name>
    <dbReference type="NCBI Taxonomy" id="993070"/>
    <lineage>
        <taxon>Bacteria</taxon>
        <taxon>Bacillati</taxon>
        <taxon>Actinomycetota</taxon>
        <taxon>Actinomycetes</taxon>
        <taxon>Micrococcales</taxon>
        <taxon>Micrococcaceae</taxon>
        <taxon>Pseudarthrobacter</taxon>
    </lineage>
</organism>
<dbReference type="Proteomes" id="UP000053199">
    <property type="component" value="Unassembled WGS sequence"/>
</dbReference>
<name>A0A0V8IMX2_9MICC</name>
<comment type="caution">
    <text evidence="1">The sequence shown here is derived from an EMBL/GenBank/DDBJ whole genome shotgun (WGS) entry which is preliminary data.</text>
</comment>
<sequence>MNTANADAREHGFAPQTDYYDSLVVRLVPSTPERDVDDTEAVFYDLPAQGWYPGEIRQHLRETANKAPIQNYVLKERSTEVNWGASGGGLEIILQVASSIADETIPVIVGAALDQLLTRTRRRRQTSGFTDQDAAVRYVKWRISLGYGEGQDQLHVLEVELDDTQAARIILAGSKGKRYECTCSQTKGGLTMTRVKVTYTE</sequence>
<accession>A0A0V8IMX2</accession>
<gene>
    <name evidence="1" type="ORF">AS031_12135</name>
</gene>
<proteinExistence type="predicted"/>
<dbReference type="AlphaFoldDB" id="A0A0V8IMX2"/>
<evidence type="ECO:0000313" key="1">
    <source>
        <dbReference type="EMBL" id="KSU76106.1"/>
    </source>
</evidence>